<sequence>MHRVMNPIYVHRNVKSRNIFLDEEFNAKLGNFGMEECHFPEGVETSSGNFYTMRWDRGYIAPELKSSRALITASSDIYAFGVVLLEILSGKPPVSRSKSEKEEEEVLLSTEIKIILQSGIADEKLRGWMDNVLGEKYSFDAAITLANLASACVEDVPSLRPNAGEVVEKLSKLVAELPEGAEEQFSTMSESSCKPLVVKPICD</sequence>
<accession>A0ACB9DNW1</accession>
<proteinExistence type="predicted"/>
<gene>
    <name evidence="1" type="ORF">L6452_11018</name>
</gene>
<dbReference type="EMBL" id="CM042049">
    <property type="protein sequence ID" value="KAI3748131.1"/>
    <property type="molecule type" value="Genomic_DNA"/>
</dbReference>
<dbReference type="Proteomes" id="UP001055879">
    <property type="component" value="Linkage Group LG03"/>
</dbReference>
<protein>
    <submittedName>
        <fullName evidence="1">Uncharacterized protein</fullName>
    </submittedName>
</protein>
<evidence type="ECO:0000313" key="1">
    <source>
        <dbReference type="EMBL" id="KAI3748131.1"/>
    </source>
</evidence>
<keyword evidence="2" id="KW-1185">Reference proteome</keyword>
<reference evidence="2" key="1">
    <citation type="journal article" date="2022" name="Mol. Ecol. Resour.">
        <title>The genomes of chicory, endive, great burdock and yacon provide insights into Asteraceae palaeo-polyploidization history and plant inulin production.</title>
        <authorList>
            <person name="Fan W."/>
            <person name="Wang S."/>
            <person name="Wang H."/>
            <person name="Wang A."/>
            <person name="Jiang F."/>
            <person name="Liu H."/>
            <person name="Zhao H."/>
            <person name="Xu D."/>
            <person name="Zhang Y."/>
        </authorList>
    </citation>
    <scope>NUCLEOTIDE SEQUENCE [LARGE SCALE GENOMIC DNA]</scope>
    <source>
        <strain evidence="2">cv. Niubang</strain>
    </source>
</reference>
<name>A0ACB9DNW1_ARCLA</name>
<evidence type="ECO:0000313" key="2">
    <source>
        <dbReference type="Proteomes" id="UP001055879"/>
    </source>
</evidence>
<organism evidence="1 2">
    <name type="scientific">Arctium lappa</name>
    <name type="common">Greater burdock</name>
    <name type="synonym">Lappa major</name>
    <dbReference type="NCBI Taxonomy" id="4217"/>
    <lineage>
        <taxon>Eukaryota</taxon>
        <taxon>Viridiplantae</taxon>
        <taxon>Streptophyta</taxon>
        <taxon>Embryophyta</taxon>
        <taxon>Tracheophyta</taxon>
        <taxon>Spermatophyta</taxon>
        <taxon>Magnoliopsida</taxon>
        <taxon>eudicotyledons</taxon>
        <taxon>Gunneridae</taxon>
        <taxon>Pentapetalae</taxon>
        <taxon>asterids</taxon>
        <taxon>campanulids</taxon>
        <taxon>Asterales</taxon>
        <taxon>Asteraceae</taxon>
        <taxon>Carduoideae</taxon>
        <taxon>Cardueae</taxon>
        <taxon>Arctiinae</taxon>
        <taxon>Arctium</taxon>
    </lineage>
</organism>
<comment type="caution">
    <text evidence="1">The sequence shown here is derived from an EMBL/GenBank/DDBJ whole genome shotgun (WGS) entry which is preliminary data.</text>
</comment>
<reference evidence="1 2" key="2">
    <citation type="journal article" date="2022" name="Mol. Ecol. Resour.">
        <title>The genomes of chicory, endive, great burdock and yacon provide insights into Asteraceae paleo-polyploidization history and plant inulin production.</title>
        <authorList>
            <person name="Fan W."/>
            <person name="Wang S."/>
            <person name="Wang H."/>
            <person name="Wang A."/>
            <person name="Jiang F."/>
            <person name="Liu H."/>
            <person name="Zhao H."/>
            <person name="Xu D."/>
            <person name="Zhang Y."/>
        </authorList>
    </citation>
    <scope>NUCLEOTIDE SEQUENCE [LARGE SCALE GENOMIC DNA]</scope>
    <source>
        <strain evidence="2">cv. Niubang</strain>
    </source>
</reference>